<dbReference type="InterPro" id="IPR036770">
    <property type="entry name" value="Ankyrin_rpt-contain_sf"/>
</dbReference>
<feature type="repeat" description="ANK" evidence="3">
    <location>
        <begin position="1"/>
        <end position="30"/>
    </location>
</feature>
<dbReference type="SUPFAM" id="SSF48403">
    <property type="entry name" value="Ankyrin repeat"/>
    <property type="match status" value="1"/>
</dbReference>
<dbReference type="PROSITE" id="PS50297">
    <property type="entry name" value="ANK_REP_REGION"/>
    <property type="match status" value="2"/>
</dbReference>
<dbReference type="Proteomes" id="UP001529510">
    <property type="component" value="Unassembled WGS sequence"/>
</dbReference>
<feature type="repeat" description="ANK" evidence="3">
    <location>
        <begin position="31"/>
        <end position="54"/>
    </location>
</feature>
<protein>
    <submittedName>
        <fullName evidence="4">Uncharacterized protein</fullName>
    </submittedName>
</protein>
<dbReference type="AlphaFoldDB" id="A0ABD0PQC3"/>
<evidence type="ECO:0000256" key="1">
    <source>
        <dbReference type="ARBA" id="ARBA00022737"/>
    </source>
</evidence>
<gene>
    <name evidence="4" type="ORF">M9458_028552</name>
</gene>
<reference evidence="4 5" key="1">
    <citation type="submission" date="2024-05" db="EMBL/GenBank/DDBJ databases">
        <title>Genome sequencing and assembly of Indian major carp, Cirrhinus mrigala (Hamilton, 1822).</title>
        <authorList>
            <person name="Mohindra V."/>
            <person name="Chowdhury L.M."/>
            <person name="Lal K."/>
            <person name="Jena J.K."/>
        </authorList>
    </citation>
    <scope>NUCLEOTIDE SEQUENCE [LARGE SCALE GENOMIC DNA]</scope>
    <source>
        <strain evidence="4">CM1030</strain>
        <tissue evidence="4">Blood</tissue>
    </source>
</reference>
<dbReference type="InterPro" id="IPR002110">
    <property type="entry name" value="Ankyrin_rpt"/>
</dbReference>
<evidence type="ECO:0000313" key="5">
    <source>
        <dbReference type="Proteomes" id="UP001529510"/>
    </source>
</evidence>
<keyword evidence="1" id="KW-0677">Repeat</keyword>
<comment type="caution">
    <text evidence="4">The sequence shown here is derived from an EMBL/GenBank/DDBJ whole genome shotgun (WGS) entry which is preliminary data.</text>
</comment>
<evidence type="ECO:0000256" key="2">
    <source>
        <dbReference type="ARBA" id="ARBA00023043"/>
    </source>
</evidence>
<dbReference type="SMART" id="SM00248">
    <property type="entry name" value="ANK"/>
    <property type="match status" value="2"/>
</dbReference>
<organism evidence="4 5">
    <name type="scientific">Cirrhinus mrigala</name>
    <name type="common">Mrigala</name>
    <dbReference type="NCBI Taxonomy" id="683832"/>
    <lineage>
        <taxon>Eukaryota</taxon>
        <taxon>Metazoa</taxon>
        <taxon>Chordata</taxon>
        <taxon>Craniata</taxon>
        <taxon>Vertebrata</taxon>
        <taxon>Euteleostomi</taxon>
        <taxon>Actinopterygii</taxon>
        <taxon>Neopterygii</taxon>
        <taxon>Teleostei</taxon>
        <taxon>Ostariophysi</taxon>
        <taxon>Cypriniformes</taxon>
        <taxon>Cyprinidae</taxon>
        <taxon>Labeoninae</taxon>
        <taxon>Labeonini</taxon>
        <taxon>Cirrhinus</taxon>
    </lineage>
</organism>
<dbReference type="EMBL" id="JAMKFB020000014">
    <property type="protein sequence ID" value="KAL0176222.1"/>
    <property type="molecule type" value="Genomic_DNA"/>
</dbReference>
<dbReference type="Gene3D" id="1.25.40.20">
    <property type="entry name" value="Ankyrin repeat-containing domain"/>
    <property type="match status" value="1"/>
</dbReference>
<feature type="non-terminal residue" evidence="4">
    <location>
        <position position="1"/>
    </location>
</feature>
<sequence length="67" mass="7290">TPLHLAVLTQQKEAVEALLEAEVDVTLTDRHGNTALHLAAQQKEDSVLRLLLKHKSVAQLTSIPNTA</sequence>
<keyword evidence="2 3" id="KW-0040">ANK repeat</keyword>
<dbReference type="PROSITE" id="PS50088">
    <property type="entry name" value="ANK_REPEAT"/>
    <property type="match status" value="2"/>
</dbReference>
<feature type="non-terminal residue" evidence="4">
    <location>
        <position position="67"/>
    </location>
</feature>
<dbReference type="PANTHER" id="PTHR46680">
    <property type="entry name" value="NF-KAPPA-B INHIBITOR ALPHA"/>
    <property type="match status" value="1"/>
</dbReference>
<dbReference type="Pfam" id="PF12796">
    <property type="entry name" value="Ank_2"/>
    <property type="match status" value="1"/>
</dbReference>
<evidence type="ECO:0000256" key="3">
    <source>
        <dbReference type="PROSITE-ProRule" id="PRU00023"/>
    </source>
</evidence>
<evidence type="ECO:0000313" key="4">
    <source>
        <dbReference type="EMBL" id="KAL0176222.1"/>
    </source>
</evidence>
<keyword evidence="5" id="KW-1185">Reference proteome</keyword>
<accession>A0ABD0PQC3</accession>
<proteinExistence type="predicted"/>
<name>A0ABD0PQC3_CIRMR</name>
<dbReference type="InterPro" id="IPR051070">
    <property type="entry name" value="NF-kappa-B_inhibitor"/>
</dbReference>
<dbReference type="PANTHER" id="PTHR46680:SF5">
    <property type="entry name" value="NFKB INHIBITOR EPSILON"/>
    <property type="match status" value="1"/>
</dbReference>